<name>A0A8S5S1M4_9CAUD</name>
<accession>A0A8S5S1M4</accession>
<dbReference type="EMBL" id="BK032511">
    <property type="protein sequence ID" value="DAF44586.1"/>
    <property type="molecule type" value="Genomic_DNA"/>
</dbReference>
<organism evidence="1">
    <name type="scientific">Podoviridae sp. ct8Lf7</name>
    <dbReference type="NCBI Taxonomy" id="2827723"/>
    <lineage>
        <taxon>Viruses</taxon>
        <taxon>Duplodnaviria</taxon>
        <taxon>Heunggongvirae</taxon>
        <taxon>Uroviricota</taxon>
        <taxon>Caudoviricetes</taxon>
    </lineage>
</organism>
<evidence type="ECO:0000313" key="1">
    <source>
        <dbReference type="EMBL" id="DAF44586.1"/>
    </source>
</evidence>
<proteinExistence type="predicted"/>
<reference evidence="1" key="1">
    <citation type="journal article" date="2021" name="Proc. Natl. Acad. Sci. U.S.A.">
        <title>A Catalog of Tens of Thousands of Viruses from Human Metagenomes Reveals Hidden Associations with Chronic Diseases.</title>
        <authorList>
            <person name="Tisza M.J."/>
            <person name="Buck C.B."/>
        </authorList>
    </citation>
    <scope>NUCLEOTIDE SEQUENCE</scope>
    <source>
        <strain evidence="1">Ct8Lf7</strain>
    </source>
</reference>
<protein>
    <submittedName>
        <fullName evidence="1">Uncharacterized protein</fullName>
    </submittedName>
</protein>
<sequence length="35" mass="4045">MCQLKNGISSLRSKLLNMEHLLLLELVTFILVKMD</sequence>